<feature type="domain" description="Gram-positive cocci surface proteins LPxTG" evidence="7">
    <location>
        <begin position="994"/>
        <end position="1030"/>
    </location>
</feature>
<keyword evidence="6" id="KW-0812">Transmembrane</keyword>
<keyword evidence="9" id="KW-1185">Reference proteome</keyword>
<dbReference type="InterPro" id="IPR013378">
    <property type="entry name" value="InlB-like_B-rpt"/>
</dbReference>
<dbReference type="PROSITE" id="PS50847">
    <property type="entry name" value="GRAM_POS_ANCHORING"/>
    <property type="match status" value="1"/>
</dbReference>
<keyword evidence="6" id="KW-0472">Membrane</keyword>
<evidence type="ECO:0000313" key="9">
    <source>
        <dbReference type="Proteomes" id="UP000018296"/>
    </source>
</evidence>
<dbReference type="Gene3D" id="2.60.40.4270">
    <property type="entry name" value="Listeria-Bacteroides repeat domain"/>
    <property type="match status" value="7"/>
</dbReference>
<dbReference type="Gene3D" id="2.160.20.110">
    <property type="match status" value="1"/>
</dbReference>
<dbReference type="Gene3D" id="1.20.1270.70">
    <property type="entry name" value="Designed single chain three-helix bundle"/>
    <property type="match status" value="1"/>
</dbReference>
<dbReference type="STRING" id="1395513.P343_00010"/>
<dbReference type="InterPro" id="IPR019931">
    <property type="entry name" value="LPXTG_anchor"/>
</dbReference>
<keyword evidence="4" id="KW-0732">Signal</keyword>
<dbReference type="Pfam" id="PF09479">
    <property type="entry name" value="Flg_new"/>
    <property type="match status" value="7"/>
</dbReference>
<feature type="transmembrane region" description="Helical" evidence="6">
    <location>
        <begin position="35"/>
        <end position="53"/>
    </location>
</feature>
<proteinExistence type="predicted"/>
<gene>
    <name evidence="8" type="ORF">P343_00010</name>
</gene>
<dbReference type="Proteomes" id="UP000018296">
    <property type="component" value="Unassembled WGS sequence"/>
</dbReference>
<evidence type="ECO:0000259" key="7">
    <source>
        <dbReference type="PROSITE" id="PS50847"/>
    </source>
</evidence>
<dbReference type="InterPro" id="IPR042229">
    <property type="entry name" value="Listeria/Bacterioides_rpt_sf"/>
</dbReference>
<evidence type="ECO:0000313" key="8">
    <source>
        <dbReference type="EMBL" id="EST13633.1"/>
    </source>
</evidence>
<comment type="caution">
    <text evidence="8">The sequence shown here is derived from an EMBL/GenBank/DDBJ whole genome shotgun (WGS) entry which is preliminary data.</text>
</comment>
<protein>
    <recommendedName>
        <fullName evidence="7">Gram-positive cocci surface proteins LPxTG domain-containing protein</fullName>
    </recommendedName>
</protein>
<feature type="transmembrane region" description="Helical" evidence="6">
    <location>
        <begin position="1003"/>
        <end position="1022"/>
    </location>
</feature>
<keyword evidence="2" id="KW-0134">Cell wall</keyword>
<keyword evidence="6" id="KW-1133">Transmembrane helix</keyword>
<dbReference type="eggNOG" id="COG4733">
    <property type="taxonomic scope" value="Bacteria"/>
</dbReference>
<dbReference type="AlphaFoldDB" id="V6J154"/>
<evidence type="ECO:0000256" key="6">
    <source>
        <dbReference type="SAM" id="Phobius"/>
    </source>
</evidence>
<keyword evidence="3" id="KW-0964">Secreted</keyword>
<name>V6J154_9BACL</name>
<evidence type="ECO:0000256" key="1">
    <source>
        <dbReference type="ARBA" id="ARBA00004168"/>
    </source>
</evidence>
<accession>V6J154</accession>
<keyword evidence="5" id="KW-0572">Peptidoglycan-anchor</keyword>
<comment type="subcellular location">
    <subcellularLocation>
        <location evidence="1">Secreted</location>
        <location evidence="1">Cell wall</location>
        <topology evidence="1">Peptidoglycan-anchor</topology>
    </subcellularLocation>
</comment>
<reference evidence="8 9" key="1">
    <citation type="journal article" date="2013" name="Genome Announc.">
        <title>Genome Sequence of Sporolactobacillus laevolacticus DSM442, an Efficient Polymer-Grade D-Lactate Producer from Agricultural Waste Cottonseed as a Nitrogen Source.</title>
        <authorList>
            <person name="Wang H."/>
            <person name="Wang L."/>
            <person name="Ju J."/>
            <person name="Yu B."/>
            <person name="Ma Y."/>
        </authorList>
    </citation>
    <scope>NUCLEOTIDE SEQUENCE [LARGE SCALE GENOMIC DNA]</scope>
    <source>
        <strain evidence="8 9">DSM 442</strain>
    </source>
</reference>
<dbReference type="NCBIfam" id="TIGR01167">
    <property type="entry name" value="LPXTG_anchor"/>
    <property type="match status" value="1"/>
</dbReference>
<dbReference type="EMBL" id="AWTC01000001">
    <property type="protein sequence ID" value="EST13633.1"/>
    <property type="molecule type" value="Genomic_DNA"/>
</dbReference>
<sequence>MRKNDVMYITMNTIYEIFYKEGDDSTNMHSKKYPFIFLAFIVLLSPIIQLFTYPQVGLAAASSFAGGTGTAEDPWIIATPQQLDNVRNDLSAHYQLVNDIDLSSYVSSGGAGYHGGAGWEPIGNDLTSFTGTFDGQGHKIIGLQINRPSSNFIGLFGDVGLGGKVENIGIEGGSVSGNMHTGGLTGANDGGSIVNSYSSCIVYGDRGTGDLVGRNLGNITNSYTTGDVNGRDGAGGLVGFGYGGSINNTYATGRVNGTSSVGSLVGINAGSTILNSFYNSETTGQSDTGRGTPKTTVEMKTISTYTDAGWDFDNTWGINSAVNGGYPFFVSHYSVTYNDNSGTAGSVPTDGNDYKENDTVTVMNNIGDLRKDGFTFAGWNTKPDGSGTTYTPGAHLTIGASNVTLYAKWTIDVYLITYNGNGSNEGNITYTTPLSEPGTQFEIAVNQFTRSDYSFTGWNTKADGSGTTYQPGDKYTLGAFNVTMYAQWVPVARYHVAYNGNGNDGGFAPPQSMLAAPGDTVTVQGNPGGLSRAGYTFEGWNTESDGSGTTFHVNDHLTISESNVTLYAKWKINSYTISFNSNGGSVVPNKNSDYGTTISAPSAPTKEGYTFDGWYKDKDLTETWDFNKNTVVGDTILYAKWTANRYAVHFDSNGGSAAADVGTDYGNMITPPAAPTKKGYTFVEWYKNKDLMKVWTFDKDTVIQNTTLYAKWAINSYSVTYDGNGSDGGSAPAEETYPYNSDVTIPENTGLLSRTGFAFAGWNTKADGSGTSYVAGNRITMGLSNVTLYAQWKINHYMVDFDSNGGSSVVNQTVDYGAQASRPTAPTRIGYTFAGWYKDKDLIKVWTFDKDTVIQDTTLYAKWTFNQNTVNFDSNGGRTQRVNQVPTNQAQVRTELTAQTVDKTRLQAKSDTIDKEGLTSNDFTGSSWNALQSAQKAAKVVLSDPNATQVEVDAAYAKLTRAYEALVEESKVEQNAPVVHQTVDQSREEKTGKLPTTGDGSDFFAMLSGLALFIFAGLIAFITRRRKKNS</sequence>
<dbReference type="eggNOG" id="COG4886">
    <property type="taxonomic scope" value="Bacteria"/>
</dbReference>
<organism evidence="8 9">
    <name type="scientific">Sporolactobacillus laevolacticus DSM 442</name>
    <dbReference type="NCBI Taxonomy" id="1395513"/>
    <lineage>
        <taxon>Bacteria</taxon>
        <taxon>Bacillati</taxon>
        <taxon>Bacillota</taxon>
        <taxon>Bacilli</taxon>
        <taxon>Bacillales</taxon>
        <taxon>Sporolactobacillaceae</taxon>
        <taxon>Sporolactobacillus</taxon>
    </lineage>
</organism>
<dbReference type="NCBIfam" id="TIGR02543">
    <property type="entry name" value="List_Bact_rpt"/>
    <property type="match status" value="5"/>
</dbReference>
<evidence type="ECO:0000256" key="5">
    <source>
        <dbReference type="ARBA" id="ARBA00023088"/>
    </source>
</evidence>
<dbReference type="OrthoDB" id="9802993at2"/>
<dbReference type="PATRIC" id="fig|1395513.3.peg.2"/>
<evidence type="ECO:0000256" key="2">
    <source>
        <dbReference type="ARBA" id="ARBA00022512"/>
    </source>
</evidence>
<dbReference type="Pfam" id="PF00746">
    <property type="entry name" value="Gram_pos_anchor"/>
    <property type="match status" value="1"/>
</dbReference>
<evidence type="ECO:0000256" key="3">
    <source>
        <dbReference type="ARBA" id="ARBA00022525"/>
    </source>
</evidence>
<evidence type="ECO:0000256" key="4">
    <source>
        <dbReference type="ARBA" id="ARBA00022729"/>
    </source>
</evidence>